<evidence type="ECO:0000313" key="2">
    <source>
        <dbReference type="Proteomes" id="UP000260504"/>
    </source>
</evidence>
<dbReference type="AlphaFoldDB" id="A0AB37K7W0"/>
<name>A0AB37K7W0_NEIME</name>
<proteinExistence type="predicted"/>
<reference evidence="1 2" key="1">
    <citation type="submission" date="2017-08" db="EMBL/GenBank/DDBJ databases">
        <title>Meningococcal Conjunctivitis and Endemic Carriage at a Military Recruit Training Center.</title>
        <authorList>
            <person name="Bobb A.J."/>
            <person name="Galac M.R."/>
            <person name="Snesrud E."/>
            <person name="Clagett C.D."/>
        </authorList>
    </citation>
    <scope>NUCLEOTIDE SEQUENCE [LARGE SCALE GENOMIC DNA]</scope>
    <source>
        <strain evidence="1 2">MRSN431200</strain>
    </source>
</reference>
<evidence type="ECO:0000313" key="1">
    <source>
        <dbReference type="EMBL" id="RGB17248.1"/>
    </source>
</evidence>
<sequence>MRAVEICGFFFAGDEGAGSGTLQVEIGGGFARPIELVTFARTGKVFCAEDKFELFKVNLVFTKDFGKELFEF</sequence>
<dbReference type="RefSeq" id="WP_117366015.1">
    <property type="nucleotide sequence ID" value="NZ_NVYQ01000073.1"/>
</dbReference>
<gene>
    <name evidence="1" type="ORF">CIJ84_05345</name>
</gene>
<dbReference type="EMBL" id="NVYQ01000073">
    <property type="protein sequence ID" value="RGB17248.1"/>
    <property type="molecule type" value="Genomic_DNA"/>
</dbReference>
<organism evidence="1 2">
    <name type="scientific">Neisseria meningitidis</name>
    <dbReference type="NCBI Taxonomy" id="487"/>
    <lineage>
        <taxon>Bacteria</taxon>
        <taxon>Pseudomonadati</taxon>
        <taxon>Pseudomonadota</taxon>
        <taxon>Betaproteobacteria</taxon>
        <taxon>Neisseriales</taxon>
        <taxon>Neisseriaceae</taxon>
        <taxon>Neisseria</taxon>
    </lineage>
</organism>
<accession>A0AB37K7W0</accession>
<protein>
    <recommendedName>
        <fullName evidence="3">Phage associated protein</fullName>
    </recommendedName>
</protein>
<evidence type="ECO:0008006" key="3">
    <source>
        <dbReference type="Google" id="ProtNLM"/>
    </source>
</evidence>
<dbReference type="Proteomes" id="UP000260504">
    <property type="component" value="Unassembled WGS sequence"/>
</dbReference>
<comment type="caution">
    <text evidence="1">The sequence shown here is derived from an EMBL/GenBank/DDBJ whole genome shotgun (WGS) entry which is preliminary data.</text>
</comment>